<organism evidence="7 8">
    <name type="scientific">Parabacteroides acidifaciens</name>
    <dbReference type="NCBI Taxonomy" id="2290935"/>
    <lineage>
        <taxon>Bacteria</taxon>
        <taxon>Pseudomonadati</taxon>
        <taxon>Bacteroidota</taxon>
        <taxon>Bacteroidia</taxon>
        <taxon>Bacteroidales</taxon>
        <taxon>Tannerellaceae</taxon>
        <taxon>Parabacteroides</taxon>
    </lineage>
</organism>
<dbReference type="GO" id="GO:0009289">
    <property type="term" value="C:pilus"/>
    <property type="evidence" value="ECO:0007669"/>
    <property type="project" value="UniProtKB-SubCell"/>
</dbReference>
<evidence type="ECO:0000256" key="2">
    <source>
        <dbReference type="ARBA" id="ARBA00006011"/>
    </source>
</evidence>
<dbReference type="Gene3D" id="2.60.40.2580">
    <property type="match status" value="1"/>
</dbReference>
<dbReference type="Pfam" id="PF06321">
    <property type="entry name" value="P_gingi_FimA"/>
    <property type="match status" value="1"/>
</dbReference>
<evidence type="ECO:0000256" key="1">
    <source>
        <dbReference type="ARBA" id="ARBA00004561"/>
    </source>
</evidence>
<dbReference type="EMBL" id="JACRTI010000061">
    <property type="protein sequence ID" value="MBC8603496.1"/>
    <property type="molecule type" value="Genomic_DNA"/>
</dbReference>
<keyword evidence="3" id="KW-0732">Signal</keyword>
<dbReference type="EMBL" id="QREV01000061">
    <property type="protein sequence ID" value="RDU47773.1"/>
    <property type="molecule type" value="Genomic_DNA"/>
</dbReference>
<reference evidence="6 9" key="2">
    <citation type="submission" date="2020-08" db="EMBL/GenBank/DDBJ databases">
        <title>Genome public.</title>
        <authorList>
            <person name="Liu C."/>
            <person name="Sun Q."/>
        </authorList>
    </citation>
    <scope>NUCLEOTIDE SEQUENCE [LARGE SCALE GENOMIC DNA]</scope>
    <source>
        <strain evidence="6 9">426_9</strain>
    </source>
</reference>
<evidence type="ECO:0000313" key="6">
    <source>
        <dbReference type="EMBL" id="MBC8603496.1"/>
    </source>
</evidence>
<name>A0A3D8H9U9_9BACT</name>
<accession>A0A3D8H9U9</accession>
<feature type="domain" description="Major fimbrial subunit protein N-terminal" evidence="5">
    <location>
        <begin position="41"/>
        <end position="191"/>
    </location>
</feature>
<evidence type="ECO:0000313" key="9">
    <source>
        <dbReference type="Proteomes" id="UP000629596"/>
    </source>
</evidence>
<dbReference type="Proteomes" id="UP000256321">
    <property type="component" value="Unassembled WGS sequence"/>
</dbReference>
<comment type="caution">
    <text evidence="7">The sequence shown here is derived from an EMBL/GenBank/DDBJ whole genome shotgun (WGS) entry which is preliminary data.</text>
</comment>
<dbReference type="InterPro" id="IPR029141">
    <property type="entry name" value="FimA_N"/>
</dbReference>
<proteinExistence type="inferred from homology"/>
<protein>
    <recommendedName>
        <fullName evidence="5">Major fimbrial subunit protein N-terminal domain-containing protein</fullName>
    </recommendedName>
</protein>
<keyword evidence="4" id="KW-0281">Fimbrium</keyword>
<dbReference type="AlphaFoldDB" id="A0A3D8H9U9"/>
<dbReference type="PROSITE" id="PS51257">
    <property type="entry name" value="PROKAR_LIPOPROTEIN"/>
    <property type="match status" value="1"/>
</dbReference>
<reference evidence="7 8" key="1">
    <citation type="submission" date="2018-07" db="EMBL/GenBank/DDBJ databases">
        <title>Parabacteroides acidifaciens nov. sp., isolated from human feces.</title>
        <authorList>
            <person name="Wang Y.J."/>
        </authorList>
    </citation>
    <scope>NUCLEOTIDE SEQUENCE [LARGE SCALE GENOMIC DNA]</scope>
    <source>
        <strain evidence="7 8">426-9</strain>
    </source>
</reference>
<evidence type="ECO:0000256" key="3">
    <source>
        <dbReference type="ARBA" id="ARBA00022729"/>
    </source>
</evidence>
<gene>
    <name evidence="7" type="ORF">DWU89_17855</name>
    <name evidence="6" type="ORF">H8784_17440</name>
</gene>
<dbReference type="RefSeq" id="WP_115500988.1">
    <property type="nucleotide sequence ID" value="NZ_JACRTI010000061.1"/>
</dbReference>
<sequence length="338" mass="36851">MKLKNIVGLISAIGLMLVSCSKESMVDGPDVTAKSDTSFDITLVSEGVETKAFAPGYTYATADEIKIQTCAIAIFDAASGKMVGFKYSIFDGVSNDTYDSKEAYKVTDIETRSGDVKVLVVANPVLSEAELKALNTYDAFKAQSVKHDNANAAPLTASNLIKFGEVTETLGTAVKQTIVVPLTQVAARVDVTYNVTIGSGWTTELENNTVNGINIQSKIFLPEYDINGYNFGTSTLGNKSNVVISENKISFYTYEKNEAVTIMVPVKLSYNSLYVESKIYQLSLLPTYVKDKCSTNGFVHGHYYEVTGNLSIDRAFDCKIEWEVKSFKSATVTIPAFE</sequence>
<comment type="similarity">
    <text evidence="2">Belongs to the bacteroidetes fimbrillin superfamily. FimA/Mfa1 family.</text>
</comment>
<evidence type="ECO:0000259" key="5">
    <source>
        <dbReference type="Pfam" id="PF06321"/>
    </source>
</evidence>
<dbReference type="Proteomes" id="UP000629596">
    <property type="component" value="Unassembled WGS sequence"/>
</dbReference>
<evidence type="ECO:0000256" key="4">
    <source>
        <dbReference type="ARBA" id="ARBA00023263"/>
    </source>
</evidence>
<evidence type="ECO:0000313" key="8">
    <source>
        <dbReference type="Proteomes" id="UP000256321"/>
    </source>
</evidence>
<keyword evidence="9" id="KW-1185">Reference proteome</keyword>
<comment type="subcellular location">
    <subcellularLocation>
        <location evidence="1">Fimbrium</location>
    </subcellularLocation>
</comment>
<evidence type="ECO:0000313" key="7">
    <source>
        <dbReference type="EMBL" id="RDU47773.1"/>
    </source>
</evidence>